<evidence type="ECO:0000313" key="1">
    <source>
        <dbReference type="EMBL" id="KFK43348.1"/>
    </source>
</evidence>
<gene>
    <name evidence="1" type="ordered locus">AALP_Aa1g114000</name>
</gene>
<dbReference type="Proteomes" id="UP000029120">
    <property type="component" value="Chromosome 1"/>
</dbReference>
<proteinExistence type="predicted"/>
<evidence type="ECO:0000313" key="2">
    <source>
        <dbReference type="Proteomes" id="UP000029120"/>
    </source>
</evidence>
<name>A0A087HMJ6_ARAAL</name>
<keyword evidence="2" id="KW-1185">Reference proteome</keyword>
<organism evidence="1 2">
    <name type="scientific">Arabis alpina</name>
    <name type="common">Alpine rock-cress</name>
    <dbReference type="NCBI Taxonomy" id="50452"/>
    <lineage>
        <taxon>Eukaryota</taxon>
        <taxon>Viridiplantae</taxon>
        <taxon>Streptophyta</taxon>
        <taxon>Embryophyta</taxon>
        <taxon>Tracheophyta</taxon>
        <taxon>Spermatophyta</taxon>
        <taxon>Magnoliopsida</taxon>
        <taxon>eudicotyledons</taxon>
        <taxon>Gunneridae</taxon>
        <taxon>Pentapetalae</taxon>
        <taxon>rosids</taxon>
        <taxon>malvids</taxon>
        <taxon>Brassicales</taxon>
        <taxon>Brassicaceae</taxon>
        <taxon>Arabideae</taxon>
        <taxon>Arabis</taxon>
    </lineage>
</organism>
<reference evidence="2" key="1">
    <citation type="journal article" date="2015" name="Nat. Plants">
        <title>Genome expansion of Arabis alpina linked with retrotransposition and reduced symmetric DNA methylation.</title>
        <authorList>
            <person name="Willing E.M."/>
            <person name="Rawat V."/>
            <person name="Mandakova T."/>
            <person name="Maumus F."/>
            <person name="James G.V."/>
            <person name="Nordstroem K.J."/>
            <person name="Becker C."/>
            <person name="Warthmann N."/>
            <person name="Chica C."/>
            <person name="Szarzynska B."/>
            <person name="Zytnicki M."/>
            <person name="Albani M.C."/>
            <person name="Kiefer C."/>
            <person name="Bergonzi S."/>
            <person name="Castaings L."/>
            <person name="Mateos J.L."/>
            <person name="Berns M.C."/>
            <person name="Bujdoso N."/>
            <person name="Piofczyk T."/>
            <person name="de Lorenzo L."/>
            <person name="Barrero-Sicilia C."/>
            <person name="Mateos I."/>
            <person name="Piednoel M."/>
            <person name="Hagmann J."/>
            <person name="Chen-Min-Tao R."/>
            <person name="Iglesias-Fernandez R."/>
            <person name="Schuster S.C."/>
            <person name="Alonso-Blanco C."/>
            <person name="Roudier F."/>
            <person name="Carbonero P."/>
            <person name="Paz-Ares J."/>
            <person name="Davis S.J."/>
            <person name="Pecinka A."/>
            <person name="Quesneville H."/>
            <person name="Colot V."/>
            <person name="Lysak M.A."/>
            <person name="Weigel D."/>
            <person name="Coupland G."/>
            <person name="Schneeberger K."/>
        </authorList>
    </citation>
    <scope>NUCLEOTIDE SEQUENCE [LARGE SCALE GENOMIC DNA]</scope>
    <source>
        <strain evidence="2">cv. Pajares</strain>
    </source>
</reference>
<dbReference type="Gramene" id="KFK43348">
    <property type="protein sequence ID" value="KFK43348"/>
    <property type="gene ID" value="AALP_AA1G114000"/>
</dbReference>
<dbReference type="EMBL" id="CM002869">
    <property type="protein sequence ID" value="KFK43348.1"/>
    <property type="molecule type" value="Genomic_DNA"/>
</dbReference>
<sequence>MVEYLRVQIQSNLVNMIVKKVHVTHEEDKRFRCISGFWSSFQKNVLLLDQNVQQDVM</sequence>
<dbReference type="AlphaFoldDB" id="A0A087HMJ6"/>
<protein>
    <submittedName>
        <fullName evidence="1">Uncharacterized protein</fullName>
    </submittedName>
</protein>
<accession>A0A087HMJ6</accession>